<reference evidence="2 3" key="1">
    <citation type="journal article" date="2016" name="Nat. Commun.">
        <title>Thousands of microbial genomes shed light on interconnected biogeochemical processes in an aquifer system.</title>
        <authorList>
            <person name="Anantharaman K."/>
            <person name="Brown C.T."/>
            <person name="Hug L.A."/>
            <person name="Sharon I."/>
            <person name="Castelle C.J."/>
            <person name="Probst A.J."/>
            <person name="Thomas B.C."/>
            <person name="Singh A."/>
            <person name="Wilkins M.J."/>
            <person name="Karaoz U."/>
            <person name="Brodie E.L."/>
            <person name="Williams K.H."/>
            <person name="Hubbard S.S."/>
            <person name="Banfield J.F."/>
        </authorList>
    </citation>
    <scope>NUCLEOTIDE SEQUENCE [LARGE SCALE GENOMIC DNA]</scope>
</reference>
<feature type="compositionally biased region" description="Low complexity" evidence="1">
    <location>
        <begin position="43"/>
        <end position="58"/>
    </location>
</feature>
<evidence type="ECO:0000313" key="3">
    <source>
        <dbReference type="Proteomes" id="UP000179034"/>
    </source>
</evidence>
<comment type="caution">
    <text evidence="2">The sequence shown here is derived from an EMBL/GenBank/DDBJ whole genome shotgun (WGS) entry which is preliminary data.</text>
</comment>
<accession>A0A1F5YBS9</accession>
<dbReference type="EMBL" id="MFIW01000070">
    <property type="protein sequence ID" value="OGF97678.1"/>
    <property type="molecule type" value="Genomic_DNA"/>
</dbReference>
<evidence type="ECO:0000256" key="1">
    <source>
        <dbReference type="SAM" id="MobiDB-lite"/>
    </source>
</evidence>
<evidence type="ECO:0000313" key="2">
    <source>
        <dbReference type="EMBL" id="OGF97678.1"/>
    </source>
</evidence>
<feature type="region of interest" description="Disordered" evidence="1">
    <location>
        <begin position="130"/>
        <end position="181"/>
    </location>
</feature>
<sequence>MKEMTDGKIYFGEGRVIVDGRVIDGPEPQTVEERRAIRELGRQQPQAQEAAPAEEAAPFVQDEDDLERIKALEEKDDEFFSIQEALREYATRIPEAEAEKLNRDTKTYLHHYNRIKNIRREVTTETLEGILKERNPDFEGIQRQGSPRPVRQSEEPSPAEQAKYWKGRMSDNTLTPTERSDAEAEYARILFSGGKR</sequence>
<proteinExistence type="predicted"/>
<name>A0A1F5YBS9_9BACT</name>
<feature type="region of interest" description="Disordered" evidence="1">
    <location>
        <begin position="39"/>
        <end position="58"/>
    </location>
</feature>
<dbReference type="Proteomes" id="UP000179034">
    <property type="component" value="Unassembled WGS sequence"/>
</dbReference>
<gene>
    <name evidence="2" type="ORF">A2Z06_01340</name>
</gene>
<organism evidence="2 3">
    <name type="scientific">Candidatus Glassbacteria bacterium RBG_16_58_8</name>
    <dbReference type="NCBI Taxonomy" id="1817866"/>
    <lineage>
        <taxon>Bacteria</taxon>
        <taxon>Candidatus Glassiibacteriota</taxon>
    </lineage>
</organism>
<protein>
    <submittedName>
        <fullName evidence="2">Uncharacterized protein</fullName>
    </submittedName>
</protein>
<dbReference type="AlphaFoldDB" id="A0A1F5YBS9"/>